<dbReference type="Gramene" id="PHT81380">
    <property type="protein sequence ID" value="PHT81380"/>
    <property type="gene ID" value="T459_14395"/>
</dbReference>
<dbReference type="Proteomes" id="UP000222542">
    <property type="component" value="Unassembled WGS sequence"/>
</dbReference>
<sequence>MHNSKSFPQLSDLQRRIIQIEKSLHHDIPDTSGVASSATVGVLQQTNSEDIQLEEESPLEIVPFKTESSNWQKPQKFYYPRATSPNVALEEGPTIMQNNYNANNIYEWNIDGFSKYNILSKL</sequence>
<comment type="caution">
    <text evidence="1">The sequence shown here is derived from an EMBL/GenBank/DDBJ whole genome shotgun (WGS) entry which is preliminary data.</text>
</comment>
<reference evidence="1 2" key="1">
    <citation type="journal article" date="2014" name="Nat. Genet.">
        <title>Genome sequence of the hot pepper provides insights into the evolution of pungency in Capsicum species.</title>
        <authorList>
            <person name="Kim S."/>
            <person name="Park M."/>
            <person name="Yeom S.I."/>
            <person name="Kim Y.M."/>
            <person name="Lee J.M."/>
            <person name="Lee H.A."/>
            <person name="Seo E."/>
            <person name="Choi J."/>
            <person name="Cheong K."/>
            <person name="Kim K.T."/>
            <person name="Jung K."/>
            <person name="Lee G.W."/>
            <person name="Oh S.K."/>
            <person name="Bae C."/>
            <person name="Kim S.B."/>
            <person name="Lee H.Y."/>
            <person name="Kim S.Y."/>
            <person name="Kim M.S."/>
            <person name="Kang B.C."/>
            <person name="Jo Y.D."/>
            <person name="Yang H.B."/>
            <person name="Jeong H.J."/>
            <person name="Kang W.H."/>
            <person name="Kwon J.K."/>
            <person name="Shin C."/>
            <person name="Lim J.Y."/>
            <person name="Park J.H."/>
            <person name="Huh J.H."/>
            <person name="Kim J.S."/>
            <person name="Kim B.D."/>
            <person name="Cohen O."/>
            <person name="Paran I."/>
            <person name="Suh M.C."/>
            <person name="Lee S.B."/>
            <person name="Kim Y.K."/>
            <person name="Shin Y."/>
            <person name="Noh S.J."/>
            <person name="Park J."/>
            <person name="Seo Y.S."/>
            <person name="Kwon S.Y."/>
            <person name="Kim H.A."/>
            <person name="Park J.M."/>
            <person name="Kim H.J."/>
            <person name="Choi S.B."/>
            <person name="Bosland P.W."/>
            <person name="Reeves G."/>
            <person name="Jo S.H."/>
            <person name="Lee B.W."/>
            <person name="Cho H.T."/>
            <person name="Choi H.S."/>
            <person name="Lee M.S."/>
            <person name="Yu Y."/>
            <person name="Do Choi Y."/>
            <person name="Park B.S."/>
            <person name="van Deynze A."/>
            <person name="Ashrafi H."/>
            <person name="Hill T."/>
            <person name="Kim W.T."/>
            <person name="Pai H.S."/>
            <person name="Ahn H.K."/>
            <person name="Yeam I."/>
            <person name="Giovannoni J.J."/>
            <person name="Rose J.K."/>
            <person name="Sorensen I."/>
            <person name="Lee S.J."/>
            <person name="Kim R.W."/>
            <person name="Choi I.Y."/>
            <person name="Choi B.S."/>
            <person name="Lim J.S."/>
            <person name="Lee Y.H."/>
            <person name="Choi D."/>
        </authorList>
    </citation>
    <scope>NUCLEOTIDE SEQUENCE [LARGE SCALE GENOMIC DNA]</scope>
    <source>
        <strain evidence="2">cv. CM334</strain>
    </source>
</reference>
<protein>
    <submittedName>
        <fullName evidence="1">Uncharacterized protein</fullName>
    </submittedName>
</protein>
<organism evidence="1 2">
    <name type="scientific">Capsicum annuum</name>
    <name type="common">Capsicum pepper</name>
    <dbReference type="NCBI Taxonomy" id="4072"/>
    <lineage>
        <taxon>Eukaryota</taxon>
        <taxon>Viridiplantae</taxon>
        <taxon>Streptophyta</taxon>
        <taxon>Embryophyta</taxon>
        <taxon>Tracheophyta</taxon>
        <taxon>Spermatophyta</taxon>
        <taxon>Magnoliopsida</taxon>
        <taxon>eudicotyledons</taxon>
        <taxon>Gunneridae</taxon>
        <taxon>Pentapetalae</taxon>
        <taxon>asterids</taxon>
        <taxon>lamiids</taxon>
        <taxon>Solanales</taxon>
        <taxon>Solanaceae</taxon>
        <taxon>Solanoideae</taxon>
        <taxon>Capsiceae</taxon>
        <taxon>Capsicum</taxon>
    </lineage>
</organism>
<reference evidence="1 2" key="2">
    <citation type="journal article" date="2017" name="Genome Biol.">
        <title>New reference genome sequences of hot pepper reveal the massive evolution of plant disease-resistance genes by retroduplication.</title>
        <authorList>
            <person name="Kim S."/>
            <person name="Park J."/>
            <person name="Yeom S.I."/>
            <person name="Kim Y.M."/>
            <person name="Seo E."/>
            <person name="Kim K.T."/>
            <person name="Kim M.S."/>
            <person name="Lee J.M."/>
            <person name="Cheong K."/>
            <person name="Shin H.S."/>
            <person name="Kim S.B."/>
            <person name="Han K."/>
            <person name="Lee J."/>
            <person name="Park M."/>
            <person name="Lee H.A."/>
            <person name="Lee H.Y."/>
            <person name="Lee Y."/>
            <person name="Oh S."/>
            <person name="Lee J.H."/>
            <person name="Choi E."/>
            <person name="Choi E."/>
            <person name="Lee S.E."/>
            <person name="Jeon J."/>
            <person name="Kim H."/>
            <person name="Choi G."/>
            <person name="Song H."/>
            <person name="Lee J."/>
            <person name="Lee S.C."/>
            <person name="Kwon J.K."/>
            <person name="Lee H.Y."/>
            <person name="Koo N."/>
            <person name="Hong Y."/>
            <person name="Kim R.W."/>
            <person name="Kang W.H."/>
            <person name="Huh J.H."/>
            <person name="Kang B.C."/>
            <person name="Yang T.J."/>
            <person name="Lee Y.H."/>
            <person name="Bennetzen J.L."/>
            <person name="Choi D."/>
        </authorList>
    </citation>
    <scope>NUCLEOTIDE SEQUENCE [LARGE SCALE GENOMIC DNA]</scope>
    <source>
        <strain evidence="2">cv. CM334</strain>
    </source>
</reference>
<accession>A0A2G2ZHB4</accession>
<dbReference type="EMBL" id="AYRZ02000005">
    <property type="protein sequence ID" value="PHT81380.1"/>
    <property type="molecule type" value="Genomic_DNA"/>
</dbReference>
<evidence type="ECO:0000313" key="1">
    <source>
        <dbReference type="EMBL" id="PHT81380.1"/>
    </source>
</evidence>
<dbReference type="AlphaFoldDB" id="A0A2G2ZHB4"/>
<evidence type="ECO:0000313" key="2">
    <source>
        <dbReference type="Proteomes" id="UP000222542"/>
    </source>
</evidence>
<keyword evidence="2" id="KW-1185">Reference proteome</keyword>
<gene>
    <name evidence="1" type="ORF">T459_14395</name>
</gene>
<name>A0A2G2ZHB4_CAPAN</name>
<proteinExistence type="predicted"/>